<reference evidence="1 2" key="1">
    <citation type="submission" date="2021-04" db="EMBL/GenBank/DDBJ databases">
        <authorList>
            <person name="Bliznina A."/>
        </authorList>
    </citation>
    <scope>NUCLEOTIDE SEQUENCE [LARGE SCALE GENOMIC DNA]</scope>
</reference>
<accession>A0ABN7SE00</accession>
<name>A0ABN7SE00_OIKDI</name>
<evidence type="ECO:0000313" key="1">
    <source>
        <dbReference type="EMBL" id="CAG5098585.1"/>
    </source>
</evidence>
<dbReference type="Proteomes" id="UP001158576">
    <property type="component" value="Chromosome XSR"/>
</dbReference>
<protein>
    <submittedName>
        <fullName evidence="1">Oidioi.mRNA.OKI2018_I69.XSR.g15798.t1.cds</fullName>
    </submittedName>
</protein>
<organism evidence="1 2">
    <name type="scientific">Oikopleura dioica</name>
    <name type="common">Tunicate</name>
    <dbReference type="NCBI Taxonomy" id="34765"/>
    <lineage>
        <taxon>Eukaryota</taxon>
        <taxon>Metazoa</taxon>
        <taxon>Chordata</taxon>
        <taxon>Tunicata</taxon>
        <taxon>Appendicularia</taxon>
        <taxon>Copelata</taxon>
        <taxon>Oikopleuridae</taxon>
        <taxon>Oikopleura</taxon>
    </lineage>
</organism>
<dbReference type="PANTHER" id="PTHR17985:SF8">
    <property type="entry name" value="TRANSPORT AND GOLGI ORGANIZATION PROTEIN 2 HOMOLOG"/>
    <property type="match status" value="1"/>
</dbReference>
<sequence>MCLSCFVINPKTSTHQYKFILGFNRDEFYARENAPLEWHDSLLGGWDMAPGREYGSWLTMSRTGRVGILTNVLVPRPDPNGLARGKLVTDFASSSFSPEDYFRSLPLDQFNEFNLSAIDLLTKHGAWISSKDSRKTILSEDKRYVMSNARQLNSKWLKAQKIKTKFDAVDLDRPKDEIIDEMLTLLQDSESCGQCPLITEQSEGFVEKAIGMERYNSIKITGDERYGTRTHSVIIVDKKNQCTFVELDRKANGQWHRRCEEFELESTLR</sequence>
<evidence type="ECO:0000313" key="2">
    <source>
        <dbReference type="Proteomes" id="UP001158576"/>
    </source>
</evidence>
<proteinExistence type="predicted"/>
<dbReference type="EMBL" id="OU015569">
    <property type="protein sequence ID" value="CAG5098585.1"/>
    <property type="molecule type" value="Genomic_DNA"/>
</dbReference>
<dbReference type="PANTHER" id="PTHR17985">
    <property type="entry name" value="SER/THR-RICH PROTEIN T10 IN DGCR REGION"/>
    <property type="match status" value="1"/>
</dbReference>
<keyword evidence="2" id="KW-1185">Reference proteome</keyword>
<dbReference type="Pfam" id="PF05742">
    <property type="entry name" value="TANGO2"/>
    <property type="match status" value="1"/>
</dbReference>
<gene>
    <name evidence="1" type="ORF">OKIOD_LOCUS7356</name>
</gene>
<dbReference type="InterPro" id="IPR008551">
    <property type="entry name" value="TANGO2"/>
</dbReference>